<dbReference type="PROSITE" id="PS50928">
    <property type="entry name" value="ABC_TM1"/>
    <property type="match status" value="1"/>
</dbReference>
<evidence type="ECO:0000256" key="4">
    <source>
        <dbReference type="ARBA" id="ARBA00022475"/>
    </source>
</evidence>
<feature type="transmembrane region" description="Helical" evidence="8">
    <location>
        <begin position="148"/>
        <end position="171"/>
    </location>
</feature>
<evidence type="ECO:0000256" key="7">
    <source>
        <dbReference type="ARBA" id="ARBA00023136"/>
    </source>
</evidence>
<evidence type="ECO:0000256" key="2">
    <source>
        <dbReference type="ARBA" id="ARBA00007069"/>
    </source>
</evidence>
<keyword evidence="10" id="KW-1185">Reference proteome</keyword>
<keyword evidence="7 8" id="KW-0472">Membrane</keyword>
<gene>
    <name evidence="9" type="ORF">SUH3_00685</name>
</gene>
<proteinExistence type="inferred from homology"/>
<keyword evidence="6 8" id="KW-1133">Transmembrane helix</keyword>
<evidence type="ECO:0000256" key="5">
    <source>
        <dbReference type="ARBA" id="ARBA00022692"/>
    </source>
</evidence>
<dbReference type="PANTHER" id="PTHR42929">
    <property type="entry name" value="INNER MEMBRANE ABC TRANSPORTER PERMEASE PROTEIN YDCU-RELATED-RELATED"/>
    <property type="match status" value="1"/>
</dbReference>
<dbReference type="InterPro" id="IPR000515">
    <property type="entry name" value="MetI-like"/>
</dbReference>
<protein>
    <submittedName>
        <fullName evidence="9">Uncharacterized protein</fullName>
    </submittedName>
</protein>
<evidence type="ECO:0000313" key="9">
    <source>
        <dbReference type="EMBL" id="KEJ97531.1"/>
    </source>
</evidence>
<feature type="transmembrane region" description="Helical" evidence="8">
    <location>
        <begin position="192"/>
        <end position="212"/>
    </location>
</feature>
<dbReference type="InterPro" id="IPR035906">
    <property type="entry name" value="MetI-like_sf"/>
</dbReference>
<evidence type="ECO:0000256" key="3">
    <source>
        <dbReference type="ARBA" id="ARBA00022448"/>
    </source>
</evidence>
<dbReference type="RefSeq" id="WP_051693769.1">
    <property type="nucleotide sequence ID" value="NZ_CP054599.1"/>
</dbReference>
<name>A0A073J776_9RHOB</name>
<dbReference type="AlphaFoldDB" id="A0A073J776"/>
<comment type="caution">
    <text evidence="9">The sequence shown here is derived from an EMBL/GenBank/DDBJ whole genome shotgun (WGS) entry which is preliminary data.</text>
</comment>
<comment type="subcellular location">
    <subcellularLocation>
        <location evidence="1 8">Cell membrane</location>
        <topology evidence="1 8">Multi-pass membrane protein</topology>
    </subcellularLocation>
</comment>
<evidence type="ECO:0000313" key="10">
    <source>
        <dbReference type="Proteomes" id="UP000027746"/>
    </source>
</evidence>
<dbReference type="EMBL" id="JAMD01000001">
    <property type="protein sequence ID" value="KEJ97531.1"/>
    <property type="molecule type" value="Genomic_DNA"/>
</dbReference>
<feature type="transmembrane region" description="Helical" evidence="8">
    <location>
        <begin position="12"/>
        <end position="38"/>
    </location>
</feature>
<keyword evidence="3 8" id="KW-0813">Transport</keyword>
<evidence type="ECO:0000256" key="8">
    <source>
        <dbReference type="RuleBase" id="RU363032"/>
    </source>
</evidence>
<dbReference type="PANTHER" id="PTHR42929:SF5">
    <property type="entry name" value="ABC TRANSPORTER PERMEASE PROTEIN"/>
    <property type="match status" value="1"/>
</dbReference>
<evidence type="ECO:0000256" key="1">
    <source>
        <dbReference type="ARBA" id="ARBA00004651"/>
    </source>
</evidence>
<accession>A0A073J776</accession>
<feature type="transmembrane region" description="Helical" evidence="8">
    <location>
        <begin position="248"/>
        <end position="266"/>
    </location>
</feature>
<dbReference type="GeneID" id="68870063"/>
<reference evidence="9 10" key="1">
    <citation type="submission" date="2014-01" db="EMBL/GenBank/DDBJ databases">
        <title>Sulfitobacter sp. H3 (MCCC 1A00686) Genome Sequencing.</title>
        <authorList>
            <person name="Lai Q."/>
            <person name="Hong Z."/>
        </authorList>
    </citation>
    <scope>NUCLEOTIDE SEQUENCE [LARGE SCALE GENOMIC DNA]</scope>
    <source>
        <strain evidence="9 10">H3</strain>
    </source>
</reference>
<dbReference type="CDD" id="cd06261">
    <property type="entry name" value="TM_PBP2"/>
    <property type="match status" value="1"/>
</dbReference>
<dbReference type="GO" id="GO:0005886">
    <property type="term" value="C:plasma membrane"/>
    <property type="evidence" value="ECO:0007669"/>
    <property type="project" value="UniProtKB-SubCell"/>
</dbReference>
<feature type="transmembrane region" description="Helical" evidence="8">
    <location>
        <begin position="65"/>
        <end position="87"/>
    </location>
</feature>
<dbReference type="Pfam" id="PF00528">
    <property type="entry name" value="BPD_transp_1"/>
    <property type="match status" value="1"/>
</dbReference>
<evidence type="ECO:0000256" key="6">
    <source>
        <dbReference type="ARBA" id="ARBA00022989"/>
    </source>
</evidence>
<dbReference type="Gene3D" id="1.10.3720.10">
    <property type="entry name" value="MetI-like"/>
    <property type="match status" value="1"/>
</dbReference>
<feature type="transmembrane region" description="Helical" evidence="8">
    <location>
        <begin position="94"/>
        <end position="116"/>
    </location>
</feature>
<comment type="similarity">
    <text evidence="2">Belongs to the binding-protein-dependent transport system permease family. CysTW subfamily.</text>
</comment>
<dbReference type="Proteomes" id="UP000027746">
    <property type="component" value="Unassembled WGS sequence"/>
</dbReference>
<sequence length="278" mass="30947">MNSGERLTFSKSLMLLPMLIILAMFFISVFTLFSSAFVDRGGFSLKYFQQIIDRPDYHIVFYRTVLSSITVAILAVLFSYPIALLLWRANKWRNLLLIVVLVPWLVSLVVRTYGWIVLLGPKGFINAFLGWLGVIDEPVKLMFNDTGIIIGLTHVLVPFAVISILSSLLSIEENLEEASRVLGASGFQTFRNIVLPLSLPGVFTALMVLYLASVGAIVTPLLLGGITEKFVGSQIYQEVMATYNMSKAAAWSICLLSLSFVSLVIIKMIERRALRGQE</sequence>
<organism evidence="9 10">
    <name type="scientific">Pseudosulfitobacter pseudonitzschiae</name>
    <dbReference type="NCBI Taxonomy" id="1402135"/>
    <lineage>
        <taxon>Bacteria</taxon>
        <taxon>Pseudomonadati</taxon>
        <taxon>Pseudomonadota</taxon>
        <taxon>Alphaproteobacteria</taxon>
        <taxon>Rhodobacterales</taxon>
        <taxon>Roseobacteraceae</taxon>
        <taxon>Pseudosulfitobacter</taxon>
    </lineage>
</organism>
<keyword evidence="5 8" id="KW-0812">Transmembrane</keyword>
<dbReference type="SUPFAM" id="SSF161098">
    <property type="entry name" value="MetI-like"/>
    <property type="match status" value="1"/>
</dbReference>
<dbReference type="GO" id="GO:0055085">
    <property type="term" value="P:transmembrane transport"/>
    <property type="evidence" value="ECO:0007669"/>
    <property type="project" value="InterPro"/>
</dbReference>
<keyword evidence="4" id="KW-1003">Cell membrane</keyword>
<dbReference type="OrthoDB" id="7056428at2"/>